<dbReference type="InterPro" id="IPR036388">
    <property type="entry name" value="WH-like_DNA-bd_sf"/>
</dbReference>
<dbReference type="GO" id="GO:0003700">
    <property type="term" value="F:DNA-binding transcription factor activity"/>
    <property type="evidence" value="ECO:0007669"/>
    <property type="project" value="InterPro"/>
</dbReference>
<feature type="coiled-coil region" evidence="5">
    <location>
        <begin position="214"/>
        <end position="262"/>
    </location>
</feature>
<dbReference type="PROSITE" id="PS50931">
    <property type="entry name" value="HTH_LYSR"/>
    <property type="match status" value="1"/>
</dbReference>
<proteinExistence type="inferred from homology"/>
<keyword evidence="5" id="KW-0175">Coiled coil</keyword>
<evidence type="ECO:0000256" key="3">
    <source>
        <dbReference type="ARBA" id="ARBA00023125"/>
    </source>
</evidence>
<name>A0A3M5DLL3_PSEAI</name>
<keyword evidence="3" id="KW-0238">DNA-binding</keyword>
<accession>A0A3M5DLL3</accession>
<organism evidence="7 8">
    <name type="scientific">Pseudomonas aeruginosa</name>
    <dbReference type="NCBI Taxonomy" id="287"/>
    <lineage>
        <taxon>Bacteria</taxon>
        <taxon>Pseudomonadati</taxon>
        <taxon>Pseudomonadota</taxon>
        <taxon>Gammaproteobacteria</taxon>
        <taxon>Pseudomonadales</taxon>
        <taxon>Pseudomonadaceae</taxon>
        <taxon>Pseudomonas</taxon>
    </lineage>
</organism>
<dbReference type="SUPFAM" id="SSF53850">
    <property type="entry name" value="Periplasmic binding protein-like II"/>
    <property type="match status" value="1"/>
</dbReference>
<evidence type="ECO:0000256" key="2">
    <source>
        <dbReference type="ARBA" id="ARBA00023015"/>
    </source>
</evidence>
<evidence type="ECO:0000259" key="6">
    <source>
        <dbReference type="PROSITE" id="PS50931"/>
    </source>
</evidence>
<evidence type="ECO:0000256" key="1">
    <source>
        <dbReference type="ARBA" id="ARBA00009437"/>
    </source>
</evidence>
<dbReference type="FunFam" id="1.10.10.10:FF:000001">
    <property type="entry name" value="LysR family transcriptional regulator"/>
    <property type="match status" value="1"/>
</dbReference>
<dbReference type="PANTHER" id="PTHR31005">
    <property type="entry name" value="DUF4139 DOMAIN-CONTAINING PROTEIN"/>
    <property type="match status" value="1"/>
</dbReference>
<protein>
    <recommendedName>
        <fullName evidence="6">HTH lysR-type domain-containing protein</fullName>
    </recommendedName>
</protein>
<dbReference type="PANTHER" id="PTHR31005:SF8">
    <property type="entry name" value="DUF4139 DOMAIN-CONTAINING PROTEIN"/>
    <property type="match status" value="1"/>
</dbReference>
<evidence type="ECO:0000256" key="4">
    <source>
        <dbReference type="ARBA" id="ARBA00023163"/>
    </source>
</evidence>
<sequence>MIRELRTLVAVARRGSFAAAGEQVGLTQSAVSAQIRALERSVGVELFKRTPRAAHLNEVGRQAVRTAEQILALFDGIGQGDSPRGRLRIGAVNTAQTGLLPEVLKRLAEQAPHIEPQVVPGVSLHLLDQVDAAELDLAILIRPPFNLPRGLSAQRVERPDDNRVQQLDQQLREIDRQLREIHDRGSVLEAQKKFLADIQSGSTQPGKDRPMPGIDELKSLLQLTEGNLERLLAEQRQLDDRAAELEQRKQQLQEQRGTLNGDGKRFKRAVLRVALEQPAQVEVKLDYTLRDASWQPTYDARLRDGAKTIELTYQGLVRQSSGEDWTDVDLTLSTARPALGGNVPRLNPWIVDIDAPNAYYGAEMAMQDVPAPMPQAAPIARTSAKMAMPAPAPKLAEARLATVEVSSGAASASFHIPVPATLNSDGSAQKVTIARLEMPAKLRYLAAPALRETAYLEAETRNDSDYPLLPGTLNTFLGNSFVASGHLRGVMPGESFELALGADEGIGIERKLVKRYTDSSGLIGNRTRVNYEFRIDVRNNHKNAERVQFEDQLPVSRNEQIQVTLLEPKAQEVKREDDGKLKWDWTLQPGEKRSATLKFSVEYPKDLAVSGLD</sequence>
<dbReference type="Pfam" id="PF00126">
    <property type="entry name" value="HTH_1"/>
    <property type="match status" value="1"/>
</dbReference>
<evidence type="ECO:0000313" key="8">
    <source>
        <dbReference type="Proteomes" id="UP000270834"/>
    </source>
</evidence>
<gene>
    <name evidence="7" type="ORF">ALP65_00862</name>
</gene>
<feature type="domain" description="HTH lysR-type" evidence="6">
    <location>
        <begin position="1"/>
        <end position="57"/>
    </location>
</feature>
<evidence type="ECO:0000313" key="7">
    <source>
        <dbReference type="EMBL" id="RMS50919.1"/>
    </source>
</evidence>
<dbReference type="NCBIfam" id="TIGR02231">
    <property type="entry name" value="mucoidy inhibitor MuiA family protein"/>
    <property type="match status" value="1"/>
</dbReference>
<dbReference type="EMBL" id="RBSQ01000894">
    <property type="protein sequence ID" value="RMS50919.1"/>
    <property type="molecule type" value="Genomic_DNA"/>
</dbReference>
<dbReference type="InterPro" id="IPR011935">
    <property type="entry name" value="CHP02231"/>
</dbReference>
<dbReference type="PRINTS" id="PR00039">
    <property type="entry name" value="HTHLYSR"/>
</dbReference>
<dbReference type="InterPro" id="IPR000847">
    <property type="entry name" value="LysR_HTH_N"/>
</dbReference>
<dbReference type="InterPro" id="IPR037291">
    <property type="entry name" value="DUF4139"/>
</dbReference>
<dbReference type="InterPro" id="IPR005119">
    <property type="entry name" value="LysR_subst-bd"/>
</dbReference>
<dbReference type="InterPro" id="IPR036390">
    <property type="entry name" value="WH_DNA-bd_sf"/>
</dbReference>
<dbReference type="GO" id="GO:0003677">
    <property type="term" value="F:DNA binding"/>
    <property type="evidence" value="ECO:0007669"/>
    <property type="project" value="UniProtKB-KW"/>
</dbReference>
<dbReference type="Pfam" id="PF13598">
    <property type="entry name" value="DUF4139"/>
    <property type="match status" value="1"/>
</dbReference>
<dbReference type="Gene3D" id="3.40.190.10">
    <property type="entry name" value="Periplasmic binding protein-like II"/>
    <property type="match status" value="1"/>
</dbReference>
<dbReference type="Pfam" id="PF03466">
    <property type="entry name" value="LysR_substrate"/>
    <property type="match status" value="1"/>
</dbReference>
<dbReference type="Gene3D" id="1.10.10.10">
    <property type="entry name" value="Winged helix-like DNA-binding domain superfamily/Winged helix DNA-binding domain"/>
    <property type="match status" value="1"/>
</dbReference>
<evidence type="ECO:0000256" key="5">
    <source>
        <dbReference type="SAM" id="Coils"/>
    </source>
</evidence>
<comment type="caution">
    <text evidence="7">The sequence shown here is derived from an EMBL/GenBank/DDBJ whole genome shotgun (WGS) entry which is preliminary data.</text>
</comment>
<keyword evidence="4" id="KW-0804">Transcription</keyword>
<dbReference type="Gene3D" id="2.60.40.2960">
    <property type="match status" value="1"/>
</dbReference>
<dbReference type="AlphaFoldDB" id="A0A3M5DLL3"/>
<reference evidence="7 8" key="1">
    <citation type="submission" date="2018-08" db="EMBL/GenBank/DDBJ databases">
        <title>Recombination of ecologically and evolutionarily significant loci maintains genetic cohesion in the Pseudomonas syringae species complex.</title>
        <authorList>
            <person name="Dillon M."/>
            <person name="Thakur S."/>
            <person name="Almeida R.N.D."/>
            <person name="Weir B.S."/>
            <person name="Guttman D.S."/>
        </authorList>
    </citation>
    <scope>NUCLEOTIDE SEQUENCE [LARGE SCALE GENOMIC DNA]</scope>
    <source>
        <strain evidence="7 8">ICMP 7846</strain>
    </source>
</reference>
<comment type="similarity">
    <text evidence="1">Belongs to the LysR transcriptional regulatory family.</text>
</comment>
<keyword evidence="2" id="KW-0805">Transcription regulation</keyword>
<dbReference type="SUPFAM" id="SSF46785">
    <property type="entry name" value="Winged helix' DNA-binding domain"/>
    <property type="match status" value="1"/>
</dbReference>
<dbReference type="Proteomes" id="UP000270834">
    <property type="component" value="Unassembled WGS sequence"/>
</dbReference>